<protein>
    <recommendedName>
        <fullName evidence="4">PBP domain-containing protein</fullName>
    </recommendedName>
</protein>
<dbReference type="PANTHER" id="PTHR42941:SF1">
    <property type="entry name" value="SLL1037 PROTEIN"/>
    <property type="match status" value="1"/>
</dbReference>
<reference evidence="2 3" key="1">
    <citation type="journal article" date="2014" name="Nature">
        <title>An environmental bacterial taxon with a large and distinct metabolic repertoire.</title>
        <authorList>
            <person name="Wilson M.C."/>
            <person name="Mori T."/>
            <person name="Ruckert C."/>
            <person name="Uria A.R."/>
            <person name="Helf M.J."/>
            <person name="Takada K."/>
            <person name="Gernert C."/>
            <person name="Steffens U.A."/>
            <person name="Heycke N."/>
            <person name="Schmitt S."/>
            <person name="Rinke C."/>
            <person name="Helfrich E.J."/>
            <person name="Brachmann A.O."/>
            <person name="Gurgui C."/>
            <person name="Wakimoto T."/>
            <person name="Kracht M."/>
            <person name="Crusemann M."/>
            <person name="Hentschel U."/>
            <person name="Abe I."/>
            <person name="Matsunaga S."/>
            <person name="Kalinowski J."/>
            <person name="Takeyama H."/>
            <person name="Piel J."/>
        </authorList>
    </citation>
    <scope>NUCLEOTIDE SEQUENCE [LARGE SCALE GENOMIC DNA]</scope>
    <source>
        <strain evidence="3">TSY2</strain>
    </source>
</reference>
<name>W4LDY7_9BACT</name>
<dbReference type="EMBL" id="AZHX01002255">
    <property type="protein sequence ID" value="ETW95910.1"/>
    <property type="molecule type" value="Genomic_DNA"/>
</dbReference>
<evidence type="ECO:0008006" key="4">
    <source>
        <dbReference type="Google" id="ProtNLM"/>
    </source>
</evidence>
<keyword evidence="1" id="KW-0732">Signal</keyword>
<dbReference type="InterPro" id="IPR011852">
    <property type="entry name" value="TRAP_TAXI"/>
</dbReference>
<dbReference type="Gene3D" id="3.40.190.10">
    <property type="entry name" value="Periplasmic binding protein-like II"/>
    <property type="match status" value="2"/>
</dbReference>
<sequence length="390" mass="43283">MARNSAYSFVCFLVLILATDSLPVGAQTAPLDIRIGSSATNKLSSRAADAVCELMGRTRKRYHAVCEVDEQQTPYDVLTRLQAGQLQAAVLGADWQQGQSDSGLRALFALDDQPLTILVRKDIGDTLKDKRIHIWNRADHDNAFQVLKDHFSDASFVEDVSGQDNAPTPAEVLCDQEQSPEEEIDAVVLFTAHPSPLVRTAIDNGCATLVPLPQPAIQALMQHPYYREATIPANMYKETPEIQTVAVGTTFVSWDNAPQDKVYVVVSTVFENFRRFQVLYSPADQLNPDEGEEQNRIINAFRSAPWHPGAAKYFAKVNWESWFYVIIASFESDQKANQLAGLLQDKFGDSDISMISNLSPGIVRAHNGAHAVSASEQPLKKRPRSWDRPL</sequence>
<comment type="caution">
    <text evidence="2">The sequence shown here is derived from an EMBL/GenBank/DDBJ whole genome shotgun (WGS) entry which is preliminary data.</text>
</comment>
<evidence type="ECO:0000313" key="2">
    <source>
        <dbReference type="EMBL" id="ETW95910.1"/>
    </source>
</evidence>
<evidence type="ECO:0000313" key="3">
    <source>
        <dbReference type="Proteomes" id="UP000019140"/>
    </source>
</evidence>
<dbReference type="Proteomes" id="UP000019140">
    <property type="component" value="Unassembled WGS sequence"/>
</dbReference>
<feature type="non-terminal residue" evidence="2">
    <location>
        <position position="390"/>
    </location>
</feature>
<keyword evidence="3" id="KW-1185">Reference proteome</keyword>
<dbReference type="PANTHER" id="PTHR42941">
    <property type="entry name" value="SLL1037 PROTEIN"/>
    <property type="match status" value="1"/>
</dbReference>
<evidence type="ECO:0000256" key="1">
    <source>
        <dbReference type="SAM" id="SignalP"/>
    </source>
</evidence>
<organism evidence="2 3">
    <name type="scientific">Candidatus Entotheonella gemina</name>
    <dbReference type="NCBI Taxonomy" id="1429439"/>
    <lineage>
        <taxon>Bacteria</taxon>
        <taxon>Pseudomonadati</taxon>
        <taxon>Nitrospinota/Tectimicrobiota group</taxon>
        <taxon>Candidatus Tectimicrobiota</taxon>
        <taxon>Candidatus Entotheonellia</taxon>
        <taxon>Candidatus Entotheonellales</taxon>
        <taxon>Candidatus Entotheonellaceae</taxon>
        <taxon>Candidatus Entotheonella</taxon>
    </lineage>
</organism>
<dbReference type="Pfam" id="PF16868">
    <property type="entry name" value="NMT1_3"/>
    <property type="match status" value="1"/>
</dbReference>
<feature type="chain" id="PRO_5004845812" description="PBP domain-containing protein" evidence="1">
    <location>
        <begin position="27"/>
        <end position="390"/>
    </location>
</feature>
<feature type="signal peptide" evidence="1">
    <location>
        <begin position="1"/>
        <end position="26"/>
    </location>
</feature>
<dbReference type="HOGENOM" id="CLU_650002_0_0_7"/>
<accession>W4LDY7</accession>
<gene>
    <name evidence="2" type="ORF">ETSY2_47415</name>
</gene>
<dbReference type="AlphaFoldDB" id="W4LDY7"/>
<dbReference type="SUPFAM" id="SSF53850">
    <property type="entry name" value="Periplasmic binding protein-like II"/>
    <property type="match status" value="1"/>
</dbReference>
<proteinExistence type="predicted"/>